<feature type="chain" id="PRO_5047493627" evidence="1">
    <location>
        <begin position="26"/>
        <end position="247"/>
    </location>
</feature>
<evidence type="ECO:0000313" key="3">
    <source>
        <dbReference type="EMBL" id="MDQ8209249.1"/>
    </source>
</evidence>
<comment type="caution">
    <text evidence="3">The sequence shown here is derived from an EMBL/GenBank/DDBJ whole genome shotgun (WGS) entry which is preliminary data.</text>
</comment>
<evidence type="ECO:0000259" key="2">
    <source>
        <dbReference type="Pfam" id="PF07589"/>
    </source>
</evidence>
<organism evidence="3 4">
    <name type="scientific">Thalassobacterium maritimum</name>
    <dbReference type="NCBI Taxonomy" id="3041265"/>
    <lineage>
        <taxon>Bacteria</taxon>
        <taxon>Pseudomonadati</taxon>
        <taxon>Verrucomicrobiota</taxon>
        <taxon>Opitutia</taxon>
        <taxon>Puniceicoccales</taxon>
        <taxon>Coraliomargaritaceae</taxon>
        <taxon>Thalassobacterium</taxon>
    </lineage>
</organism>
<dbReference type="EMBL" id="JARXHW010000058">
    <property type="protein sequence ID" value="MDQ8209249.1"/>
    <property type="molecule type" value="Genomic_DNA"/>
</dbReference>
<feature type="signal peptide" evidence="1">
    <location>
        <begin position="1"/>
        <end position="25"/>
    </location>
</feature>
<dbReference type="Pfam" id="PF07589">
    <property type="entry name" value="PEP-CTERM"/>
    <property type="match status" value="1"/>
</dbReference>
<dbReference type="NCBIfam" id="TIGR02595">
    <property type="entry name" value="PEP_CTERM"/>
    <property type="match status" value="1"/>
</dbReference>
<name>A0ABU1AYK7_9BACT</name>
<dbReference type="RefSeq" id="WP_308952123.1">
    <property type="nucleotide sequence ID" value="NZ_JARXHW010000058.1"/>
</dbReference>
<keyword evidence="4" id="KW-1185">Reference proteome</keyword>
<protein>
    <submittedName>
        <fullName evidence="3">PEP-CTERM sorting domain-containing protein</fullName>
    </submittedName>
</protein>
<keyword evidence="1" id="KW-0732">Signal</keyword>
<dbReference type="Proteomes" id="UP001225316">
    <property type="component" value="Unassembled WGS sequence"/>
</dbReference>
<gene>
    <name evidence="3" type="ORF">QEH52_17110</name>
</gene>
<reference evidence="3 4" key="1">
    <citation type="submission" date="2023-04" db="EMBL/GenBank/DDBJ databases">
        <title>A novel bacteria isolated from coastal sediment.</title>
        <authorList>
            <person name="Liu X.-J."/>
            <person name="Du Z.-J."/>
        </authorList>
    </citation>
    <scope>NUCLEOTIDE SEQUENCE [LARGE SCALE GENOMIC DNA]</scope>
    <source>
        <strain evidence="3 4">SDUM461003</strain>
    </source>
</reference>
<sequence length="247" mass="25734">MNKLLRCTAFSSLSLCFPLASALHAASVTAPYVNDFSTSVADFTENNDPNWSLEAGDTYQFFTSGSNYAGSAMVTATGFGATYEDFVVSTTFTVTSKASGGTFNWGMALLGNDEDPGTYILADLSSDGSFRLINVGGSGTSLDVDESGSFSYALNTSYTLTATGTYSGSNLTLKLDISNGVISNSITAAAFDASTHYTGAAMGLRSRSGSGGGTTVQYDSFSIVPEPSSYALMAGACMLGFVMLRRR</sequence>
<dbReference type="InterPro" id="IPR013424">
    <property type="entry name" value="Ice-binding_C"/>
</dbReference>
<accession>A0ABU1AYK7</accession>
<feature type="domain" description="Ice-binding protein C-terminal" evidence="2">
    <location>
        <begin position="224"/>
        <end position="247"/>
    </location>
</feature>
<proteinExistence type="predicted"/>
<evidence type="ECO:0000256" key="1">
    <source>
        <dbReference type="SAM" id="SignalP"/>
    </source>
</evidence>
<evidence type="ECO:0000313" key="4">
    <source>
        <dbReference type="Proteomes" id="UP001225316"/>
    </source>
</evidence>